<dbReference type="EnsemblMetazoa" id="OVOC4979.1">
    <property type="protein sequence ID" value="OVOC4979.1"/>
    <property type="gene ID" value="WBGene00241788"/>
</dbReference>
<evidence type="ECO:0000313" key="1">
    <source>
        <dbReference type="EnsemblMetazoa" id="OVOC4979.1"/>
    </source>
</evidence>
<accession>A0A8R1TTP6</accession>
<sequence>MALQNDIYVSSSICEKKKSDRKMINKIAGVPNRNRPARLLIATLAKIFETFNDFLGKLRNNYVNNGVPHSTSNISWIIQSLLVWFYRKMSSQSTIMPHMHLMISSEQCTIKRDVVDSGQLANEEILATTINGRTYDSTDGVVDAEIADVSFKSDKSTESLRETTTWLSPKKKINVFREAVCREGLYITELDMSLTSCWNFTRVEFKREEEQAKNIGYDSSFSSMTTAKTRMHHCLQTRSIIIIDFIFA</sequence>
<dbReference type="Proteomes" id="UP000024404">
    <property type="component" value="Unassembled WGS sequence"/>
</dbReference>
<protein>
    <submittedName>
        <fullName evidence="1">Uncharacterized protein</fullName>
    </submittedName>
</protein>
<organism evidence="1 2">
    <name type="scientific">Onchocerca volvulus</name>
    <dbReference type="NCBI Taxonomy" id="6282"/>
    <lineage>
        <taxon>Eukaryota</taxon>
        <taxon>Metazoa</taxon>
        <taxon>Ecdysozoa</taxon>
        <taxon>Nematoda</taxon>
        <taxon>Chromadorea</taxon>
        <taxon>Rhabditida</taxon>
        <taxon>Spirurina</taxon>
        <taxon>Spiruromorpha</taxon>
        <taxon>Filarioidea</taxon>
        <taxon>Onchocercidae</taxon>
        <taxon>Onchocerca</taxon>
    </lineage>
</organism>
<proteinExistence type="predicted"/>
<reference evidence="2" key="1">
    <citation type="submission" date="2013-10" db="EMBL/GenBank/DDBJ databases">
        <title>Genome sequencing of Onchocerca volvulus.</title>
        <authorList>
            <person name="Cotton J."/>
            <person name="Tsai J."/>
            <person name="Stanley E."/>
            <person name="Tracey A."/>
            <person name="Holroyd N."/>
            <person name="Lustigman S."/>
            <person name="Berriman M."/>
        </authorList>
    </citation>
    <scope>NUCLEOTIDE SEQUENCE</scope>
</reference>
<dbReference type="EMBL" id="CMVM020000146">
    <property type="status" value="NOT_ANNOTATED_CDS"/>
    <property type="molecule type" value="Genomic_DNA"/>
</dbReference>
<name>A0A8R1TTP6_ONCVO</name>
<dbReference type="AlphaFoldDB" id="A0A8R1TTP6"/>
<keyword evidence="2" id="KW-1185">Reference proteome</keyword>
<reference evidence="1" key="2">
    <citation type="submission" date="2022-06" db="UniProtKB">
        <authorList>
            <consortium name="EnsemblMetazoa"/>
        </authorList>
    </citation>
    <scope>IDENTIFICATION</scope>
</reference>
<evidence type="ECO:0000313" key="2">
    <source>
        <dbReference type="Proteomes" id="UP000024404"/>
    </source>
</evidence>